<accession>D5V3L6</accession>
<evidence type="ECO:0000313" key="1">
    <source>
        <dbReference type="EMBL" id="ADG91727.1"/>
    </source>
</evidence>
<dbReference type="RefSeq" id="WP_013133872.1">
    <property type="nucleotide sequence ID" value="NC_014166.1"/>
</dbReference>
<dbReference type="KEGG" id="ant:Arnit_0057"/>
<sequence length="113" mass="12666">MAKVIFMHFDTVTDGIYNAKIGEPISRLAKEKGVPLISDSKDYAKSLIYVENLADEEPTSYMEDEELDVLVKLGAISSEEALQCQQFTISPKIRIAPMMLIKGDILVKPYILK</sequence>
<dbReference type="Proteomes" id="UP000000939">
    <property type="component" value="Chromosome"/>
</dbReference>
<dbReference type="AlphaFoldDB" id="D5V3L6"/>
<dbReference type="EMBL" id="CP001999">
    <property type="protein sequence ID" value="ADG91727.1"/>
    <property type="molecule type" value="Genomic_DNA"/>
</dbReference>
<organism evidence="1 2">
    <name type="scientific">Arcobacter nitrofigilis (strain ATCC 33309 / DSM 7299 / CCUG 15893 / LMG 7604 / NCTC 12251 / CI)</name>
    <name type="common">Campylobacter nitrofigilis</name>
    <dbReference type="NCBI Taxonomy" id="572480"/>
    <lineage>
        <taxon>Bacteria</taxon>
        <taxon>Pseudomonadati</taxon>
        <taxon>Campylobacterota</taxon>
        <taxon>Epsilonproteobacteria</taxon>
        <taxon>Campylobacterales</taxon>
        <taxon>Arcobacteraceae</taxon>
        <taxon>Arcobacter</taxon>
    </lineage>
</organism>
<reference evidence="1 2" key="1">
    <citation type="journal article" date="2010" name="Stand. Genomic Sci.">
        <title>Complete genome sequence of Arcobacter nitrofigilis type strain (CI).</title>
        <authorList>
            <person name="Pati A."/>
            <person name="Gronow S."/>
            <person name="Lapidus A."/>
            <person name="Copeland A."/>
            <person name="Glavina Del Rio T."/>
            <person name="Nolan M."/>
            <person name="Lucas S."/>
            <person name="Tice H."/>
            <person name="Cheng J.F."/>
            <person name="Han C."/>
            <person name="Chertkov O."/>
            <person name="Bruce D."/>
            <person name="Tapia R."/>
            <person name="Goodwin L."/>
            <person name="Pitluck S."/>
            <person name="Liolios K."/>
            <person name="Ivanova N."/>
            <person name="Mavromatis K."/>
            <person name="Chen A."/>
            <person name="Palaniappan K."/>
            <person name="Land M."/>
            <person name="Hauser L."/>
            <person name="Chang Y.J."/>
            <person name="Jeffries C.D."/>
            <person name="Detter J.C."/>
            <person name="Rohde M."/>
            <person name="Goker M."/>
            <person name="Bristow J."/>
            <person name="Eisen J.A."/>
            <person name="Markowitz V."/>
            <person name="Hugenholtz P."/>
            <person name="Klenk H.P."/>
            <person name="Kyrpides N.C."/>
        </authorList>
    </citation>
    <scope>NUCLEOTIDE SEQUENCE [LARGE SCALE GENOMIC DNA]</scope>
    <source>
        <strain evidence="2">ATCC 33309 / DSM 7299 / CCUG 15893 / LMG 7604 / NCTC 12251 / CI</strain>
    </source>
</reference>
<dbReference type="STRING" id="572480.Arnit_0057"/>
<name>D5V3L6_ARCNC</name>
<gene>
    <name evidence="1" type="ordered locus">Arnit_0057</name>
</gene>
<dbReference type="OrthoDB" id="5343947at2"/>
<evidence type="ECO:0000313" key="2">
    <source>
        <dbReference type="Proteomes" id="UP000000939"/>
    </source>
</evidence>
<proteinExistence type="predicted"/>
<dbReference type="eggNOG" id="COG0633">
    <property type="taxonomic scope" value="Bacteria"/>
</dbReference>
<protein>
    <submittedName>
        <fullName evidence="1">Uncharacterized protein</fullName>
    </submittedName>
</protein>
<dbReference type="HOGENOM" id="CLU_2128286_0_0_7"/>
<keyword evidence="2" id="KW-1185">Reference proteome</keyword>